<feature type="region of interest" description="Disordered" evidence="1">
    <location>
        <begin position="1"/>
        <end position="76"/>
    </location>
</feature>
<dbReference type="OrthoDB" id="3271192at2759"/>
<feature type="compositionally biased region" description="Basic and acidic residues" evidence="1">
    <location>
        <begin position="947"/>
        <end position="961"/>
    </location>
</feature>
<dbReference type="InterPro" id="IPR021109">
    <property type="entry name" value="Peptidase_aspartic_dom_sf"/>
</dbReference>
<feature type="compositionally biased region" description="Polar residues" evidence="1">
    <location>
        <begin position="1"/>
        <end position="16"/>
    </location>
</feature>
<keyword evidence="3" id="KW-1185">Reference proteome</keyword>
<feature type="compositionally biased region" description="Basic and acidic residues" evidence="1">
    <location>
        <begin position="52"/>
        <end position="65"/>
    </location>
</feature>
<evidence type="ECO:0008006" key="4">
    <source>
        <dbReference type="Google" id="ProtNLM"/>
    </source>
</evidence>
<feature type="compositionally biased region" description="Polar residues" evidence="1">
    <location>
        <begin position="563"/>
        <end position="577"/>
    </location>
</feature>
<dbReference type="CDD" id="cd00303">
    <property type="entry name" value="retropepsin_like"/>
    <property type="match status" value="1"/>
</dbReference>
<feature type="compositionally biased region" description="Polar residues" evidence="1">
    <location>
        <begin position="116"/>
        <end position="136"/>
    </location>
</feature>
<feature type="region of interest" description="Disordered" evidence="1">
    <location>
        <begin position="554"/>
        <end position="729"/>
    </location>
</feature>
<protein>
    <recommendedName>
        <fullName evidence="4">Peptidase A2 domain-containing protein</fullName>
    </recommendedName>
</protein>
<evidence type="ECO:0000313" key="3">
    <source>
        <dbReference type="Proteomes" id="UP000284706"/>
    </source>
</evidence>
<feature type="region of interest" description="Disordered" evidence="1">
    <location>
        <begin position="1110"/>
        <end position="1188"/>
    </location>
</feature>
<feature type="compositionally biased region" description="Low complexity" evidence="1">
    <location>
        <begin position="1074"/>
        <end position="1088"/>
    </location>
</feature>
<feature type="compositionally biased region" description="Polar residues" evidence="1">
    <location>
        <begin position="1155"/>
        <end position="1164"/>
    </location>
</feature>
<feature type="region of interest" description="Disordered" evidence="1">
    <location>
        <begin position="1055"/>
        <end position="1092"/>
    </location>
</feature>
<feature type="compositionally biased region" description="Basic residues" evidence="1">
    <location>
        <begin position="17"/>
        <end position="26"/>
    </location>
</feature>
<dbReference type="Proteomes" id="UP000284706">
    <property type="component" value="Unassembled WGS sequence"/>
</dbReference>
<feature type="compositionally biased region" description="Basic residues" evidence="1">
    <location>
        <begin position="918"/>
        <end position="929"/>
    </location>
</feature>
<dbReference type="Gene3D" id="2.40.70.10">
    <property type="entry name" value="Acid Proteases"/>
    <property type="match status" value="1"/>
</dbReference>
<gene>
    <name evidence="2" type="ORF">CVT26_015166</name>
</gene>
<proteinExistence type="predicted"/>
<feature type="compositionally biased region" description="Basic residues" evidence="1">
    <location>
        <begin position="1142"/>
        <end position="1151"/>
    </location>
</feature>
<evidence type="ECO:0000256" key="1">
    <source>
        <dbReference type="SAM" id="MobiDB-lite"/>
    </source>
</evidence>
<dbReference type="EMBL" id="NHYE01004631">
    <property type="protein sequence ID" value="PPQ83356.1"/>
    <property type="molecule type" value="Genomic_DNA"/>
</dbReference>
<feature type="compositionally biased region" description="Pro residues" evidence="1">
    <location>
        <begin position="691"/>
        <end position="707"/>
    </location>
</feature>
<feature type="compositionally biased region" description="Acidic residues" evidence="1">
    <location>
        <begin position="935"/>
        <end position="946"/>
    </location>
</feature>
<accession>A0A409WXY5</accession>
<comment type="caution">
    <text evidence="2">The sequence shown here is derived from an EMBL/GenBank/DDBJ whole genome shotgun (WGS) entry which is preliminary data.</text>
</comment>
<feature type="compositionally biased region" description="Basic and acidic residues" evidence="1">
    <location>
        <begin position="140"/>
        <end position="157"/>
    </location>
</feature>
<reference evidence="2 3" key="1">
    <citation type="journal article" date="2018" name="Evol. Lett.">
        <title>Horizontal gene cluster transfer increased hallucinogenic mushroom diversity.</title>
        <authorList>
            <person name="Reynolds H.T."/>
            <person name="Vijayakumar V."/>
            <person name="Gluck-Thaler E."/>
            <person name="Korotkin H.B."/>
            <person name="Matheny P.B."/>
            <person name="Slot J.C."/>
        </authorList>
    </citation>
    <scope>NUCLEOTIDE SEQUENCE [LARGE SCALE GENOMIC DNA]</scope>
    <source>
        <strain evidence="2 3">SRW20</strain>
    </source>
</reference>
<evidence type="ECO:0000313" key="2">
    <source>
        <dbReference type="EMBL" id="PPQ83356.1"/>
    </source>
</evidence>
<organism evidence="2 3">
    <name type="scientific">Gymnopilus dilepis</name>
    <dbReference type="NCBI Taxonomy" id="231916"/>
    <lineage>
        <taxon>Eukaryota</taxon>
        <taxon>Fungi</taxon>
        <taxon>Dikarya</taxon>
        <taxon>Basidiomycota</taxon>
        <taxon>Agaricomycotina</taxon>
        <taxon>Agaricomycetes</taxon>
        <taxon>Agaricomycetidae</taxon>
        <taxon>Agaricales</taxon>
        <taxon>Agaricineae</taxon>
        <taxon>Hymenogastraceae</taxon>
        <taxon>Gymnopilus</taxon>
    </lineage>
</organism>
<feature type="region of interest" description="Disordered" evidence="1">
    <location>
        <begin position="91"/>
        <end position="157"/>
    </location>
</feature>
<dbReference type="InParanoid" id="A0A409WXY5"/>
<feature type="compositionally biased region" description="Gly residues" evidence="1">
    <location>
        <begin position="641"/>
        <end position="664"/>
    </location>
</feature>
<feature type="region of interest" description="Disordered" evidence="1">
    <location>
        <begin position="911"/>
        <end position="985"/>
    </location>
</feature>
<feature type="non-terminal residue" evidence="2">
    <location>
        <position position="1465"/>
    </location>
</feature>
<name>A0A409WXY5_9AGAR</name>
<feature type="compositionally biased region" description="Basic and acidic residues" evidence="1">
    <location>
        <begin position="600"/>
        <end position="617"/>
    </location>
</feature>
<dbReference type="STRING" id="231916.A0A409WXY5"/>
<sequence>MSNQSPVPIQLSSSSTAKRRTSHVHSKGTIAAAAPANAQGGSSTRPKIKKVTMVEEPDHERDRRGSPPLPSTESAIMLPVAPPVVALPSIEPSSKAKGKQKEEIPPPISYSHILPSPSQASTLTDITESPLSSSLVDVTDPTRTRSELSEETYRHPAESTRLEAPSIFLGLSIMDNWRVPNETLRSSIEHFIGSFNPDTDYDPLIEYGVDKGTLPDRSPEETAILRDVLLRWTRPHVECIWTDLSLHIENPATFKVTAEDVVSYRNYDGITLYSILPERLYGIGHMVLALTQILHEMAEHSWQSSSAAFTVDPHYRLVRSLAGQPTKERILLTAPVLRERCVNAVNHIRKYLNKLKHMFLNRAEAFSVSSYDSSTPTERLALLERSPSSLLVSLVARDNMANKLNEELLPVRSRLLEEERAKGRTYPPAPYSHRSRTDGILAPQGLLDQRAQYEDLLNQRPFAANFESASVYLEDRKGRKNKPPVPESISTMPKYHPVSAMPGMGHFPPVPDFPVGLSGGPSVPLENSTPISTFARDAPPHLVPERLRPAYTTLAPPTAQPMLRSTSAREQPTNALRSSGMVRSKSYDYRTQGQGQDDFDSGRRATDRRRNEDERVGNDPNANWGGYGDQGNRRYNDGYGRPYGPGGPGGPGWPGGPGGNGGPGGPNPPPWRSSGPGAPGGPNVPSRNPGYPDPYGGPPPPPPPPPHYGGAAQYRRDDDSDDDNFQMNPKINISNLPTWNGDKVKVIDYLSDMAGFARLPGRRIQRGIAAFAPLKWSGTAKAWWDALPEADKRYYSERWDNMLLAIRLQFLDDNWVRDRSREFEEMRFRQSDHATESPLEFIQRRVRYHQILFPEDPDGLTAVARVLRTQPTEWNGSLNQVTCTNLSELQRRASSEWETLLSLHKVSESLRNQSTAKPYRRPFMRKRSANRVEAQDEDLGTEDSEEDKTSGDESHHMKEAHVAGPSRFRKTPYTPKAGKFPHGGTINGYQFVRDDSVVSDPKPNGECFLCTSKNHFFRDCPHFSKFQLFRSAHVITLDDNVLSQADREYVDSFSQSKSSSSYIHEPDYSEEDSSASTSELSETTCSEDSQSEKEVFIIDAHSSGAFSVHAQRHIAPNRNQRRRVHFEKKGKAVEDHSEPKLTRRIKRQRRLRGQEPTSSNSNQAEAELTAEARNRDDTSEVTGSFDCSQPGEPRIIVVRKGRALPDGFASLGAKALHIKAQIASLNQEPIKVRLDTGADITLMSEDFYHSIDGLPRIKEGVRMKLYHLTGGARVLGYIKTPIYARTSEGEILEFEMEAYVVRGMRVPLLIGEDFQTCYELGLERSTTGHAKVLVGKSPVRVIPAATTSAVDLGFQIRQAFLSQSWVRTKLPRRIRAKRRTDSSSSEEPVLAARDVVIKAGTVCNVPVSAAFGNQNLWIVEKVVIGTETSDIMAAPTTFVNAANPYVPIANPGTRPLSILAGEIQP</sequence>
<feature type="compositionally biased region" description="Basic and acidic residues" evidence="1">
    <location>
        <begin position="1127"/>
        <end position="1141"/>
    </location>
</feature>